<dbReference type="OrthoDB" id="2878419at2"/>
<dbReference type="KEGG" id="pbk:Back11_42530"/>
<sequence length="101" mass="11747">MDHMYIRHSVGSTLFFDSKKHAGTYALEEINDTSHIFTIHEADEALAKLLIENREELNLFVVPNGNPHKKTWYYSTDGLIEYDKAAQQFIIRTDRKLGYDV</sequence>
<gene>
    <name evidence="1" type="ORF">Back11_42530</name>
</gene>
<dbReference type="EMBL" id="AP019308">
    <property type="protein sequence ID" value="BBH22908.1"/>
    <property type="molecule type" value="Genomic_DNA"/>
</dbReference>
<organism evidence="1 2">
    <name type="scientific">Paenibacillus baekrokdamisoli</name>
    <dbReference type="NCBI Taxonomy" id="1712516"/>
    <lineage>
        <taxon>Bacteria</taxon>
        <taxon>Bacillati</taxon>
        <taxon>Bacillota</taxon>
        <taxon>Bacilli</taxon>
        <taxon>Bacillales</taxon>
        <taxon>Paenibacillaceae</taxon>
        <taxon>Paenibacillus</taxon>
    </lineage>
</organism>
<dbReference type="Proteomes" id="UP000275368">
    <property type="component" value="Chromosome"/>
</dbReference>
<dbReference type="RefSeq" id="WP_125661751.1">
    <property type="nucleotide sequence ID" value="NZ_AP019308.1"/>
</dbReference>
<keyword evidence="2" id="KW-1185">Reference proteome</keyword>
<evidence type="ECO:0000313" key="1">
    <source>
        <dbReference type="EMBL" id="BBH22908.1"/>
    </source>
</evidence>
<evidence type="ECO:0000313" key="2">
    <source>
        <dbReference type="Proteomes" id="UP000275368"/>
    </source>
</evidence>
<dbReference type="AlphaFoldDB" id="A0A3G9JFR9"/>
<protein>
    <submittedName>
        <fullName evidence="1">Uncharacterized protein</fullName>
    </submittedName>
</protein>
<proteinExistence type="predicted"/>
<accession>A0A3G9JFR9</accession>
<name>A0A3G9JFR9_9BACL</name>
<reference evidence="1 2" key="1">
    <citation type="submission" date="2018-11" db="EMBL/GenBank/DDBJ databases">
        <title>Complete genome sequence of Paenibacillus baekrokdamisoli strain KCTC 33723.</title>
        <authorList>
            <person name="Kang S.W."/>
            <person name="Lee K.C."/>
            <person name="Kim K.K."/>
            <person name="Kim J.S."/>
            <person name="Kim D.S."/>
            <person name="Ko S.H."/>
            <person name="Yang S.H."/>
            <person name="Lee J.S."/>
        </authorList>
    </citation>
    <scope>NUCLEOTIDE SEQUENCE [LARGE SCALE GENOMIC DNA]</scope>
    <source>
        <strain evidence="1 2">KCTC 33723</strain>
    </source>
</reference>